<reference evidence="3 4" key="1">
    <citation type="submission" date="2020-07" db="EMBL/GenBank/DDBJ databases">
        <title>Sequencing the genomes of 1000 actinobacteria strains.</title>
        <authorList>
            <person name="Klenk H.-P."/>
        </authorList>
    </citation>
    <scope>NUCLEOTIDE SEQUENCE [LARGE SCALE GENOMIC DNA]</scope>
    <source>
        <strain evidence="3 4">DSM 100723</strain>
    </source>
</reference>
<keyword evidence="1" id="KW-0812">Transmembrane</keyword>
<feature type="compositionally biased region" description="Low complexity" evidence="2">
    <location>
        <begin position="116"/>
        <end position="134"/>
    </location>
</feature>
<organism evidence="3 4">
    <name type="scientific">Microlunatus kandeliicorticis</name>
    <dbReference type="NCBI Taxonomy" id="1759536"/>
    <lineage>
        <taxon>Bacteria</taxon>
        <taxon>Bacillati</taxon>
        <taxon>Actinomycetota</taxon>
        <taxon>Actinomycetes</taxon>
        <taxon>Propionibacteriales</taxon>
        <taxon>Propionibacteriaceae</taxon>
        <taxon>Microlunatus</taxon>
    </lineage>
</organism>
<comment type="subcellular location">
    <subcellularLocation>
        <location evidence="1">Cell membrane</location>
        <topology evidence="1">Multi-pass membrane protein</topology>
    </subcellularLocation>
</comment>
<gene>
    <name evidence="3" type="ORF">FHX74_001226</name>
</gene>
<dbReference type="Pfam" id="PF02104">
    <property type="entry name" value="SURF1"/>
    <property type="match status" value="1"/>
</dbReference>
<dbReference type="InterPro" id="IPR002994">
    <property type="entry name" value="Surf1/Shy1"/>
</dbReference>
<keyword evidence="1" id="KW-0472">Membrane</keyword>
<keyword evidence="1" id="KW-1133">Transmembrane helix</keyword>
<comment type="similarity">
    <text evidence="1">Belongs to the SURF1 family.</text>
</comment>
<evidence type="ECO:0000313" key="3">
    <source>
        <dbReference type="EMBL" id="MBA8793621.1"/>
    </source>
</evidence>
<dbReference type="EMBL" id="JACGWT010000002">
    <property type="protein sequence ID" value="MBA8793621.1"/>
    <property type="molecule type" value="Genomic_DNA"/>
</dbReference>
<keyword evidence="4" id="KW-1185">Reference proteome</keyword>
<feature type="compositionally biased region" description="Low complexity" evidence="2">
    <location>
        <begin position="250"/>
        <end position="260"/>
    </location>
</feature>
<dbReference type="AlphaFoldDB" id="A0A7W3P559"/>
<evidence type="ECO:0000313" key="4">
    <source>
        <dbReference type="Proteomes" id="UP000523079"/>
    </source>
</evidence>
<feature type="transmembrane region" description="Helical" evidence="1">
    <location>
        <begin position="12"/>
        <end position="32"/>
    </location>
</feature>
<keyword evidence="1" id="KW-1003">Cell membrane</keyword>
<comment type="caution">
    <text evidence="3">The sequence shown here is derived from an EMBL/GenBank/DDBJ whole genome shotgun (WGS) entry which is preliminary data.</text>
</comment>
<sequence length="283" mass="29441">MSPWATRAKQAGVILLGLAVTAVMIALGLWQLDVYGQQGAKAAEARANGPVIALSSVAVPGQAVGDGYGRTVSATGRWDSKLQVLVPTADGSADRVLTGLRLDGGGVLPVVRGQLTPRPSDGSTGPTPPTGEVTVQGILLGSEQDPGTNQPGTGSNELPAVELPILAQRWPVTLVNGFITLGPDMSRAQGLEPTAVNLPEGQGRSRNAAYALQWWIFAAFALGFGIRMARDIGRRDDYEFAEREGEPGDDPQLPGDGDATPDADKAADTDQPEVTEAGLSRRA</sequence>
<feature type="region of interest" description="Disordered" evidence="2">
    <location>
        <begin position="238"/>
        <end position="283"/>
    </location>
</feature>
<name>A0A7W3P559_9ACTN</name>
<accession>A0A7W3P559</accession>
<dbReference type="Proteomes" id="UP000523079">
    <property type="component" value="Unassembled WGS sequence"/>
</dbReference>
<protein>
    <recommendedName>
        <fullName evidence="1">SURF1-like protein</fullName>
    </recommendedName>
</protein>
<feature type="region of interest" description="Disordered" evidence="2">
    <location>
        <begin position="113"/>
        <end position="134"/>
    </location>
</feature>
<dbReference type="GO" id="GO:0005886">
    <property type="term" value="C:plasma membrane"/>
    <property type="evidence" value="ECO:0007669"/>
    <property type="project" value="UniProtKB-SubCell"/>
</dbReference>
<evidence type="ECO:0000256" key="2">
    <source>
        <dbReference type="SAM" id="MobiDB-lite"/>
    </source>
</evidence>
<feature type="transmembrane region" description="Helical" evidence="1">
    <location>
        <begin position="208"/>
        <end position="226"/>
    </location>
</feature>
<dbReference type="CDD" id="cd06662">
    <property type="entry name" value="SURF1"/>
    <property type="match status" value="1"/>
</dbReference>
<dbReference type="PROSITE" id="PS50895">
    <property type="entry name" value="SURF1"/>
    <property type="match status" value="1"/>
</dbReference>
<evidence type="ECO:0000256" key="1">
    <source>
        <dbReference type="RuleBase" id="RU363076"/>
    </source>
</evidence>
<proteinExistence type="inferred from homology"/>
<dbReference type="RefSeq" id="WP_182559216.1">
    <property type="nucleotide sequence ID" value="NZ_JACGWT010000002.1"/>
</dbReference>